<evidence type="ECO:0000313" key="10">
    <source>
        <dbReference type="RefSeq" id="XP_010455033.1"/>
    </source>
</evidence>
<dbReference type="RefSeq" id="XP_010455033.1">
    <property type="nucleotide sequence ID" value="XM_010456731.2"/>
</dbReference>
<evidence type="ECO:0000256" key="2">
    <source>
        <dbReference type="ARBA" id="ARBA00008462"/>
    </source>
</evidence>
<comment type="similarity">
    <text evidence="2">Belongs to the jagunal family.</text>
</comment>
<protein>
    <submittedName>
        <fullName evidence="10">Uncharacterized protein LOC104736698 isoform X1</fullName>
    </submittedName>
</protein>
<keyword evidence="3 8" id="KW-0812">Transmembrane</keyword>
<accession>A0ABM0VEN7</accession>
<feature type="compositionally biased region" description="Basic and acidic residues" evidence="7">
    <location>
        <begin position="1"/>
        <end position="17"/>
    </location>
</feature>
<dbReference type="Proteomes" id="UP000694864">
    <property type="component" value="Chromosome 13"/>
</dbReference>
<feature type="transmembrane region" description="Helical" evidence="8">
    <location>
        <begin position="102"/>
        <end position="119"/>
    </location>
</feature>
<dbReference type="GeneID" id="104736698"/>
<proteinExistence type="inferred from homology"/>
<reference evidence="9" key="1">
    <citation type="journal article" date="2014" name="Nat. Commun.">
        <title>The emerging biofuel crop Camelina sativa retains a highly undifferentiated hexaploid genome structure.</title>
        <authorList>
            <person name="Kagale S."/>
            <person name="Koh C."/>
            <person name="Nixon J."/>
            <person name="Bollina V."/>
            <person name="Clarke W.E."/>
            <person name="Tuteja R."/>
            <person name="Spillane C."/>
            <person name="Robinson S.J."/>
            <person name="Links M.G."/>
            <person name="Clarke C."/>
            <person name="Higgins E.E."/>
            <person name="Huebert T."/>
            <person name="Sharpe A.G."/>
            <person name="Parkin I.A."/>
        </authorList>
    </citation>
    <scope>NUCLEOTIDE SEQUENCE [LARGE SCALE GENOMIC DNA]</scope>
    <source>
        <strain evidence="9">cv. DH55</strain>
    </source>
</reference>
<keyword evidence="6 8" id="KW-0472">Membrane</keyword>
<gene>
    <name evidence="10" type="primary">LOC104736698</name>
</gene>
<evidence type="ECO:0000256" key="8">
    <source>
        <dbReference type="SAM" id="Phobius"/>
    </source>
</evidence>
<keyword evidence="5 8" id="KW-1133">Transmembrane helix</keyword>
<feature type="transmembrane region" description="Helical" evidence="8">
    <location>
        <begin position="131"/>
        <end position="159"/>
    </location>
</feature>
<keyword evidence="4" id="KW-0256">Endoplasmic reticulum</keyword>
<comment type="subcellular location">
    <subcellularLocation>
        <location evidence="1">Endoplasmic reticulum membrane</location>
        <topology evidence="1">Multi-pass membrane protein</topology>
    </subcellularLocation>
</comment>
<dbReference type="Pfam" id="PF07086">
    <property type="entry name" value="Jagunal"/>
    <property type="match status" value="1"/>
</dbReference>
<sequence length="186" mass="20854">MDQNRGKQNDGSSDRRQSFNLRSTPNLPYPISPEKMQQRKPTAGRPSGTDGSDFSYRMVVDSRYTKVTKEKARLRPLIFVQAVIYLIGVSCAFLTTTKKDEMNTLAIAGAAAGFVSSLIGELGCRRSRVNLLCLVWFCYCFVSCLVLLLCCVLFGSVFINCCLDFVFTSTEWFISSGQVCIVFWVF</sequence>
<evidence type="ECO:0000256" key="6">
    <source>
        <dbReference type="ARBA" id="ARBA00023136"/>
    </source>
</evidence>
<evidence type="ECO:0000256" key="1">
    <source>
        <dbReference type="ARBA" id="ARBA00004477"/>
    </source>
</evidence>
<dbReference type="PANTHER" id="PTHR20955:SF1">
    <property type="entry name" value="PROTEIN JAGUNAL HOMOLOG 1"/>
    <property type="match status" value="1"/>
</dbReference>
<evidence type="ECO:0000256" key="3">
    <source>
        <dbReference type="ARBA" id="ARBA00022692"/>
    </source>
</evidence>
<dbReference type="InterPro" id="IPR009787">
    <property type="entry name" value="Jagunal"/>
</dbReference>
<feature type="region of interest" description="Disordered" evidence="7">
    <location>
        <begin position="1"/>
        <end position="51"/>
    </location>
</feature>
<name>A0ABM0VEN7_CAMSA</name>
<organism evidence="9 10">
    <name type="scientific">Camelina sativa</name>
    <name type="common">False flax</name>
    <name type="synonym">Myagrum sativum</name>
    <dbReference type="NCBI Taxonomy" id="90675"/>
    <lineage>
        <taxon>Eukaryota</taxon>
        <taxon>Viridiplantae</taxon>
        <taxon>Streptophyta</taxon>
        <taxon>Embryophyta</taxon>
        <taxon>Tracheophyta</taxon>
        <taxon>Spermatophyta</taxon>
        <taxon>Magnoliopsida</taxon>
        <taxon>eudicotyledons</taxon>
        <taxon>Gunneridae</taxon>
        <taxon>Pentapetalae</taxon>
        <taxon>rosids</taxon>
        <taxon>malvids</taxon>
        <taxon>Brassicales</taxon>
        <taxon>Brassicaceae</taxon>
        <taxon>Camelineae</taxon>
        <taxon>Camelina</taxon>
    </lineage>
</organism>
<feature type="transmembrane region" description="Helical" evidence="8">
    <location>
        <begin position="76"/>
        <end position="96"/>
    </location>
</feature>
<evidence type="ECO:0000313" key="9">
    <source>
        <dbReference type="Proteomes" id="UP000694864"/>
    </source>
</evidence>
<evidence type="ECO:0000256" key="5">
    <source>
        <dbReference type="ARBA" id="ARBA00022989"/>
    </source>
</evidence>
<dbReference type="PANTHER" id="PTHR20955">
    <property type="entry name" value="PROTEIN JAGUNAL HOMOLOG 1"/>
    <property type="match status" value="1"/>
</dbReference>
<evidence type="ECO:0000256" key="7">
    <source>
        <dbReference type="SAM" id="MobiDB-lite"/>
    </source>
</evidence>
<evidence type="ECO:0000256" key="4">
    <source>
        <dbReference type="ARBA" id="ARBA00022824"/>
    </source>
</evidence>
<keyword evidence="9" id="KW-1185">Reference proteome</keyword>
<reference evidence="10" key="2">
    <citation type="submission" date="2025-08" db="UniProtKB">
        <authorList>
            <consortium name="RefSeq"/>
        </authorList>
    </citation>
    <scope>IDENTIFICATION</scope>
    <source>
        <tissue evidence="10">Leaf</tissue>
    </source>
</reference>